<evidence type="ECO:0000256" key="3">
    <source>
        <dbReference type="ARBA" id="ARBA00022448"/>
    </source>
</evidence>
<feature type="transmembrane region" description="Helical" evidence="7">
    <location>
        <begin position="313"/>
        <end position="335"/>
    </location>
</feature>
<keyword evidence="5 7" id="KW-1133">Transmembrane helix</keyword>
<dbReference type="EMBL" id="CP012669">
    <property type="protein sequence ID" value="ALE16318.1"/>
    <property type="molecule type" value="Genomic_DNA"/>
</dbReference>
<dbReference type="OrthoDB" id="9787815at2"/>
<proteinExistence type="inferred from homology"/>
<dbReference type="AlphaFoldDB" id="A0A0M4MG77"/>
<feature type="transmembrane region" description="Helical" evidence="7">
    <location>
        <begin position="89"/>
        <end position="109"/>
    </location>
</feature>
<dbReference type="Gene3D" id="1.20.1250.20">
    <property type="entry name" value="MFS general substrate transporter like domains"/>
    <property type="match status" value="2"/>
</dbReference>
<comment type="subcellular location">
    <subcellularLocation>
        <location evidence="1">Membrane</location>
        <topology evidence="1">Multi-pass membrane protein</topology>
    </subcellularLocation>
</comment>
<feature type="transmembrane region" description="Helical" evidence="7">
    <location>
        <begin position="21"/>
        <end position="44"/>
    </location>
</feature>
<keyword evidence="3" id="KW-0813">Transport</keyword>
<dbReference type="GO" id="GO:0022857">
    <property type="term" value="F:transmembrane transporter activity"/>
    <property type="evidence" value="ECO:0007669"/>
    <property type="project" value="InterPro"/>
</dbReference>
<dbReference type="InterPro" id="IPR011701">
    <property type="entry name" value="MFS"/>
</dbReference>
<dbReference type="SUPFAM" id="SSF103473">
    <property type="entry name" value="MFS general substrate transporter"/>
    <property type="match status" value="1"/>
</dbReference>
<feature type="transmembrane region" description="Helical" evidence="7">
    <location>
        <begin position="341"/>
        <end position="364"/>
    </location>
</feature>
<dbReference type="InterPro" id="IPR036259">
    <property type="entry name" value="MFS_trans_sf"/>
</dbReference>
<dbReference type="GO" id="GO:0016020">
    <property type="term" value="C:membrane"/>
    <property type="evidence" value="ECO:0007669"/>
    <property type="project" value="UniProtKB-SubCell"/>
</dbReference>
<evidence type="ECO:0000313" key="10">
    <source>
        <dbReference type="Proteomes" id="UP000057938"/>
    </source>
</evidence>
<evidence type="ECO:0000256" key="1">
    <source>
        <dbReference type="ARBA" id="ARBA00004141"/>
    </source>
</evidence>
<feature type="transmembrane region" description="Helical" evidence="7">
    <location>
        <begin position="182"/>
        <end position="202"/>
    </location>
</feature>
<dbReference type="KEGG" id="aep:AMC99_01020"/>
<feature type="transmembrane region" description="Helical" evidence="7">
    <location>
        <begin position="404"/>
        <end position="423"/>
    </location>
</feature>
<evidence type="ECO:0000256" key="5">
    <source>
        <dbReference type="ARBA" id="ARBA00022989"/>
    </source>
</evidence>
<comment type="similarity">
    <text evidence="2">Belongs to the major facilitator superfamily.</text>
</comment>
<reference evidence="9 10" key="1">
    <citation type="submission" date="2015-09" db="EMBL/GenBank/DDBJ databases">
        <title>Complete genome sequence of a benzo[a]pyrene-degrading bacterium Altererythrobacter epoxidivorans CGMCC 1.7731T.</title>
        <authorList>
            <person name="Li Z."/>
            <person name="Cheng H."/>
            <person name="Huo Y."/>
            <person name="Xu X."/>
        </authorList>
    </citation>
    <scope>NUCLEOTIDE SEQUENCE [LARGE SCALE GENOMIC DNA]</scope>
    <source>
        <strain evidence="9 10">CGMCC 1.7731</strain>
    </source>
</reference>
<keyword evidence="10" id="KW-1185">Reference proteome</keyword>
<evidence type="ECO:0000313" key="9">
    <source>
        <dbReference type="EMBL" id="ALE16318.1"/>
    </source>
</evidence>
<accession>A0A0M4MG77</accession>
<dbReference type="RefSeq" id="WP_061923583.1">
    <property type="nucleotide sequence ID" value="NZ_CP012669.1"/>
</dbReference>
<keyword evidence="4 7" id="KW-0812">Transmembrane</keyword>
<evidence type="ECO:0000256" key="7">
    <source>
        <dbReference type="SAM" id="Phobius"/>
    </source>
</evidence>
<dbReference type="InterPro" id="IPR020846">
    <property type="entry name" value="MFS_dom"/>
</dbReference>
<dbReference type="PROSITE" id="PS50850">
    <property type="entry name" value="MFS"/>
    <property type="match status" value="1"/>
</dbReference>
<evidence type="ECO:0000256" key="4">
    <source>
        <dbReference type="ARBA" id="ARBA00022692"/>
    </source>
</evidence>
<dbReference type="Proteomes" id="UP000057938">
    <property type="component" value="Chromosome"/>
</dbReference>
<feature type="transmembrane region" description="Helical" evidence="7">
    <location>
        <begin position="56"/>
        <end position="77"/>
    </location>
</feature>
<feature type="transmembrane region" description="Helical" evidence="7">
    <location>
        <begin position="238"/>
        <end position="262"/>
    </location>
</feature>
<dbReference type="PANTHER" id="PTHR12778:SF10">
    <property type="entry name" value="MAJOR FACILITATOR SUPERFAMILY DOMAIN-CONTAINING PROTEIN 3"/>
    <property type="match status" value="1"/>
</dbReference>
<dbReference type="Pfam" id="PF07690">
    <property type="entry name" value="MFS_1"/>
    <property type="match status" value="1"/>
</dbReference>
<feature type="transmembrane region" description="Helical" evidence="7">
    <location>
        <begin position="282"/>
        <end position="306"/>
    </location>
</feature>
<gene>
    <name evidence="9" type="ORF">AMC99_01020</name>
</gene>
<keyword evidence="6 7" id="KW-0472">Membrane</keyword>
<protein>
    <submittedName>
        <fullName evidence="9">AmpG permease</fullName>
    </submittedName>
</protein>
<evidence type="ECO:0000256" key="2">
    <source>
        <dbReference type="ARBA" id="ARBA00008335"/>
    </source>
</evidence>
<dbReference type="InterPro" id="IPR004752">
    <property type="entry name" value="AmpG_permease/AT-1"/>
</dbReference>
<dbReference type="PANTHER" id="PTHR12778">
    <property type="entry name" value="SOLUTE CARRIER FAMILY 33 ACETYL-COA TRANSPORTER -RELATED"/>
    <property type="match status" value="1"/>
</dbReference>
<name>A0A0M4MG77_9SPHN</name>
<sequence>MTETAQAGMFRPLTENPFLRLATVFIFYIFEGVPMGLFYIAIPAFMASGGSSTTEIAAVVGAFALPWTLKLVNGFIMDRYTFLPMGRRRIWIIGSQLTMALTMLIASLFNPEATQTAVLSAIAFCVSMATTFQDVSIDSLVVDIMDEDEQAKAGGIMFGAQTLGISGSAAACGYLLQHYGSAPTFLAVAAFLLAGVVFAISLRERPEERRFPWSQGQSHPRNLDIQIEAWWPLLKTSFFAMLAKSSLVIVPFLLMRSIPAAIYDIFNPVLATKYVGYSTSAYTGIASLSALATGLFGLFIGGWLVAKVGKGRILAINFSLLAILLIGVALIPEYWSNPAVLYALVWGIDLFGIMIAIAMIPLAMQVCSPSVAATQFTIYMALGNFGRPIGASIVAATSSLDPQLMFGTIGAIMIAAALSTLLLKRGEVTPEQEQATHHGVGAAPAEN</sequence>
<feature type="transmembrane region" description="Helical" evidence="7">
    <location>
        <begin position="376"/>
        <end position="398"/>
    </location>
</feature>
<organism evidence="9 10">
    <name type="scientific">Altererythrobacter epoxidivorans</name>
    <dbReference type="NCBI Taxonomy" id="361183"/>
    <lineage>
        <taxon>Bacteria</taxon>
        <taxon>Pseudomonadati</taxon>
        <taxon>Pseudomonadota</taxon>
        <taxon>Alphaproteobacteria</taxon>
        <taxon>Sphingomonadales</taxon>
        <taxon>Erythrobacteraceae</taxon>
        <taxon>Altererythrobacter</taxon>
    </lineage>
</organism>
<evidence type="ECO:0000256" key="6">
    <source>
        <dbReference type="ARBA" id="ARBA00023136"/>
    </source>
</evidence>
<feature type="domain" description="Major facilitator superfamily (MFS) profile" evidence="8">
    <location>
        <begin position="20"/>
        <end position="428"/>
    </location>
</feature>
<dbReference type="PATRIC" id="fig|361183.4.peg.997"/>
<evidence type="ECO:0000259" key="8">
    <source>
        <dbReference type="PROSITE" id="PS50850"/>
    </source>
</evidence>
<dbReference type="STRING" id="361183.AMC99_01020"/>